<protein>
    <submittedName>
        <fullName evidence="2">Uncharacterized protein</fullName>
    </submittedName>
</protein>
<evidence type="ECO:0000313" key="2">
    <source>
        <dbReference type="EMBL" id="KAJ8892387.1"/>
    </source>
</evidence>
<evidence type="ECO:0000256" key="1">
    <source>
        <dbReference type="SAM" id="MobiDB-lite"/>
    </source>
</evidence>
<gene>
    <name evidence="2" type="ORF">PR048_004967</name>
</gene>
<dbReference type="EMBL" id="JARBHB010000002">
    <property type="protein sequence ID" value="KAJ8892387.1"/>
    <property type="molecule type" value="Genomic_DNA"/>
</dbReference>
<dbReference type="InterPro" id="IPR043504">
    <property type="entry name" value="Peptidase_S1_PA_chymotrypsin"/>
</dbReference>
<dbReference type="InterPro" id="IPR009003">
    <property type="entry name" value="Peptidase_S1_PA"/>
</dbReference>
<keyword evidence="3" id="KW-1185">Reference proteome</keyword>
<feature type="region of interest" description="Disordered" evidence="1">
    <location>
        <begin position="673"/>
        <end position="692"/>
    </location>
</feature>
<proteinExistence type="predicted"/>
<name>A0ABQ9I7D0_9NEOP</name>
<reference evidence="2 3" key="1">
    <citation type="submission" date="2023-02" db="EMBL/GenBank/DDBJ databases">
        <title>LHISI_Scaffold_Assembly.</title>
        <authorList>
            <person name="Stuart O.P."/>
            <person name="Cleave R."/>
            <person name="Magrath M.J.L."/>
            <person name="Mikheyev A.S."/>
        </authorList>
    </citation>
    <scope>NUCLEOTIDE SEQUENCE [LARGE SCALE GENOMIC DNA]</scope>
    <source>
        <strain evidence="2">Daus_M_001</strain>
        <tissue evidence="2">Leg muscle</tissue>
    </source>
</reference>
<dbReference type="Gene3D" id="2.40.10.10">
    <property type="entry name" value="Trypsin-like serine proteases"/>
    <property type="match status" value="1"/>
</dbReference>
<evidence type="ECO:0000313" key="3">
    <source>
        <dbReference type="Proteomes" id="UP001159363"/>
    </source>
</evidence>
<sequence length="1247" mass="138391">MSRFSWANGSRNFDVEWELLDHESMDIVSEHPRGELLDRRRRRRLHRGAAVSASVLPYLPVVARSEKQSSHMRVSLAAVHAMASRTSREEAGSLTVRSQPPARLFISTVSDLHSPVIECTRGRSGAEVRLLAAHQGEPGSPLNFRVWESCRTMPLLVGFSRDLPLPLHSNAAPYLTSPSAVDVKSRPNLSTSLSPFRISIDEFGKTYKCTPEKNVLHRRLKVVHDKLSTFEINHRKKSLPLPAYILTGAMSDVRPVKLVTMEGFRIITSSKKVSLERRTNKVLMSMTMSISHKAEEHTTCIQVDLKQGFQKSSFYGEKAYNNVEARRKERAGGMCAAVARLPRCGRNADGVFFSTLWHRRVGTARRPLTRRAPYGPAGKKERNLRRLRAPGRITLATIRTCCKQNIAAACGYTTRARTPYTARRPQLARITRFYYGNLNTVLRSDDVLERQKWCGSRLDRTRVLRVIDGPQNEVLCRTIVIQRTTTYDNGVAKNQDVCMSAARPWTLREYECPDNAASRRGSPPAPRTNATPTQIHVRNVVIHPIAQDLSFILVLSYEVIVSDSNILQTFRRHLCPGIPFVVVRLFTSHQGKPGSIPGGAASEFSHVGIVPDDAIGPRVFSGIACFPGPFIPVLFHAHLSSPSVLSGAHCYGQHPEKIDPTEVTVLVGQADRTKVSGGQTRRGKLLSVHPDRSGGLDTVNPYPNIAVLEVSGPHSCRRNTASQTHSHREVPEPIPADSANLIAFPLRKVPPHRNDGQRMTKSHYTGSLGNPTISVTTLLYPHCFMGEARLGLTIISYQNHSPMAYWEHYFDSLTIQRWILQTLYGQSASSVLEGTKPSWNAFAATAHSVGVRYRSDAAATCALIHISQALVERICGNCTLSGRAVPQRRRSYVFTDTYKPSPRGTHLRQLHTQWACAKPSWNIFTSPQQSARVHKALGHSVEWEGDNVVDHRVKSRTQVFVTAFAENVESGGRIGGVECNVSIFTGLQLRCGYGSLECSPGGLGAARGKMNEAADRTYQDGGRIPDPISDHVVREATYSETVLIQNTVRISAHKCGALSPWCNSAGLVQLSLHKAEEHPEGRTLAGLQKRLRNREWTIQLEQSVELSDRVQPATLLRGVTSEQPASGPGDCEVVGWWFWRRGGGGATVHGRLAASSPAYTLPYRRCRSSYFGVVEHDTQFCVVVPHNQSALGYNGNPVICDGRLIGIRLPHISYPLLQTMEKKNCTSPLLPYHQLSKCFILPKDYSR</sequence>
<organism evidence="2 3">
    <name type="scientific">Dryococelus australis</name>
    <dbReference type="NCBI Taxonomy" id="614101"/>
    <lineage>
        <taxon>Eukaryota</taxon>
        <taxon>Metazoa</taxon>
        <taxon>Ecdysozoa</taxon>
        <taxon>Arthropoda</taxon>
        <taxon>Hexapoda</taxon>
        <taxon>Insecta</taxon>
        <taxon>Pterygota</taxon>
        <taxon>Neoptera</taxon>
        <taxon>Polyneoptera</taxon>
        <taxon>Phasmatodea</taxon>
        <taxon>Verophasmatodea</taxon>
        <taxon>Anareolatae</taxon>
        <taxon>Phasmatidae</taxon>
        <taxon>Eurycanthinae</taxon>
        <taxon>Dryococelus</taxon>
    </lineage>
</organism>
<dbReference type="SUPFAM" id="SSF50494">
    <property type="entry name" value="Trypsin-like serine proteases"/>
    <property type="match status" value="2"/>
</dbReference>
<dbReference type="Proteomes" id="UP001159363">
    <property type="component" value="Chromosome 2"/>
</dbReference>
<comment type="caution">
    <text evidence="2">The sequence shown here is derived from an EMBL/GenBank/DDBJ whole genome shotgun (WGS) entry which is preliminary data.</text>
</comment>
<accession>A0ABQ9I7D0</accession>